<sequence>MRVLNIILVLFVLLTIVHVKQNMAARVLNMENIPLRLQSLNKGPVPPSGPSGCTYIPGSGSTHCPAKKMNGTGRQR</sequence>
<evidence type="ECO:0000256" key="2">
    <source>
        <dbReference type="SAM" id="SignalP"/>
    </source>
</evidence>
<dbReference type="PANTHER" id="PTHR33592:SF5">
    <property type="entry name" value="TRANSMEMBRANE PROTEIN"/>
    <property type="match status" value="1"/>
</dbReference>
<evidence type="ECO:0008006" key="5">
    <source>
        <dbReference type="Google" id="ProtNLM"/>
    </source>
</evidence>
<organism evidence="3 4">
    <name type="scientific">Glycine soja</name>
    <name type="common">Wild soybean</name>
    <dbReference type="NCBI Taxonomy" id="3848"/>
    <lineage>
        <taxon>Eukaryota</taxon>
        <taxon>Viridiplantae</taxon>
        <taxon>Streptophyta</taxon>
        <taxon>Embryophyta</taxon>
        <taxon>Tracheophyta</taxon>
        <taxon>Spermatophyta</taxon>
        <taxon>Magnoliopsida</taxon>
        <taxon>eudicotyledons</taxon>
        <taxon>Gunneridae</taxon>
        <taxon>Pentapetalae</taxon>
        <taxon>rosids</taxon>
        <taxon>fabids</taxon>
        <taxon>Fabales</taxon>
        <taxon>Fabaceae</taxon>
        <taxon>Papilionoideae</taxon>
        <taxon>50 kb inversion clade</taxon>
        <taxon>NPAAA clade</taxon>
        <taxon>indigoferoid/millettioid clade</taxon>
        <taxon>Phaseoleae</taxon>
        <taxon>Glycine</taxon>
        <taxon>Glycine subgen. Soja</taxon>
    </lineage>
</organism>
<dbReference type="AlphaFoldDB" id="A0A445IG51"/>
<gene>
    <name evidence="3" type="ORF">D0Y65_025641</name>
</gene>
<comment type="caution">
    <text evidence="3">The sequence shown here is derived from an EMBL/GenBank/DDBJ whole genome shotgun (WGS) entry which is preliminary data.</text>
</comment>
<dbReference type="PANTHER" id="PTHR33592">
    <property type="entry name" value="TRANSMEMBRANE PROTEIN"/>
    <property type="match status" value="1"/>
</dbReference>
<accession>A0A445IG51</accession>
<feature type="signal peptide" evidence="2">
    <location>
        <begin position="1"/>
        <end position="19"/>
    </location>
</feature>
<dbReference type="EMBL" id="QZWG01000010">
    <property type="protein sequence ID" value="RZB85083.1"/>
    <property type="molecule type" value="Genomic_DNA"/>
</dbReference>
<dbReference type="Proteomes" id="UP000289340">
    <property type="component" value="Chromosome 10"/>
</dbReference>
<proteinExistence type="predicted"/>
<feature type="chain" id="PRO_5019470289" description="Transmembrane protein" evidence="2">
    <location>
        <begin position="20"/>
        <end position="76"/>
    </location>
</feature>
<protein>
    <recommendedName>
        <fullName evidence="5">Transmembrane protein</fullName>
    </recommendedName>
</protein>
<feature type="region of interest" description="Disordered" evidence="1">
    <location>
        <begin position="41"/>
        <end position="76"/>
    </location>
</feature>
<evidence type="ECO:0000256" key="1">
    <source>
        <dbReference type="SAM" id="MobiDB-lite"/>
    </source>
</evidence>
<evidence type="ECO:0000313" key="4">
    <source>
        <dbReference type="Proteomes" id="UP000289340"/>
    </source>
</evidence>
<reference evidence="3 4" key="1">
    <citation type="submission" date="2018-09" db="EMBL/GenBank/DDBJ databases">
        <title>A high-quality reference genome of wild soybean provides a powerful tool to mine soybean genomes.</title>
        <authorList>
            <person name="Xie M."/>
            <person name="Chung C.Y.L."/>
            <person name="Li M.-W."/>
            <person name="Wong F.-L."/>
            <person name="Chan T.-F."/>
            <person name="Lam H.-M."/>
        </authorList>
    </citation>
    <scope>NUCLEOTIDE SEQUENCE [LARGE SCALE GENOMIC DNA]</scope>
    <source>
        <strain evidence="4">cv. W05</strain>
        <tissue evidence="3">Hypocotyl of etiolated seedlings</tissue>
    </source>
</reference>
<keyword evidence="2" id="KW-0732">Signal</keyword>
<name>A0A445IG51_GLYSO</name>
<evidence type="ECO:0000313" key="3">
    <source>
        <dbReference type="EMBL" id="RZB85083.1"/>
    </source>
</evidence>
<keyword evidence="4" id="KW-1185">Reference proteome</keyword>